<gene>
    <name evidence="2" type="primary">METTL16</name>
    <name evidence="2" type="ORF">Ciccas_009416</name>
</gene>
<reference evidence="2 3" key="1">
    <citation type="submission" date="2024-11" db="EMBL/GenBank/DDBJ databases">
        <title>Adaptive evolution of stress response genes in parasites aligns with host niche diversity.</title>
        <authorList>
            <person name="Hahn C."/>
            <person name="Resl P."/>
        </authorList>
    </citation>
    <scope>NUCLEOTIDE SEQUENCE [LARGE SCALE GENOMIC DNA]</scope>
    <source>
        <strain evidence="2">EGGRZ-B1_66</strain>
        <tissue evidence="2">Body</tissue>
    </source>
</reference>
<evidence type="ECO:0000313" key="3">
    <source>
        <dbReference type="Proteomes" id="UP001626550"/>
    </source>
</evidence>
<dbReference type="Proteomes" id="UP001626550">
    <property type="component" value="Unassembled WGS sequence"/>
</dbReference>
<keyword evidence="3" id="KW-1185">Reference proteome</keyword>
<feature type="region of interest" description="Disordered" evidence="1">
    <location>
        <begin position="98"/>
        <end position="172"/>
    </location>
</feature>
<feature type="compositionally biased region" description="Basic and acidic residues" evidence="1">
    <location>
        <begin position="225"/>
        <end position="245"/>
    </location>
</feature>
<organism evidence="2 3">
    <name type="scientific">Cichlidogyrus casuarinus</name>
    <dbReference type="NCBI Taxonomy" id="1844966"/>
    <lineage>
        <taxon>Eukaryota</taxon>
        <taxon>Metazoa</taxon>
        <taxon>Spiralia</taxon>
        <taxon>Lophotrochozoa</taxon>
        <taxon>Platyhelminthes</taxon>
        <taxon>Monogenea</taxon>
        <taxon>Monopisthocotylea</taxon>
        <taxon>Dactylogyridea</taxon>
        <taxon>Ancyrocephalidae</taxon>
        <taxon>Cichlidogyrus</taxon>
    </lineage>
</organism>
<evidence type="ECO:0000256" key="1">
    <source>
        <dbReference type="SAM" id="MobiDB-lite"/>
    </source>
</evidence>
<proteinExistence type="predicted"/>
<dbReference type="AlphaFoldDB" id="A0ABD2PY24"/>
<accession>A0ABD2PY24</accession>
<protein>
    <submittedName>
        <fullName evidence="2">Methyltransferase-like protein 16</fullName>
    </submittedName>
</protein>
<feature type="compositionally biased region" description="Low complexity" evidence="1">
    <location>
        <begin position="193"/>
        <end position="205"/>
    </location>
</feature>
<feature type="region of interest" description="Disordered" evidence="1">
    <location>
        <begin position="193"/>
        <end position="260"/>
    </location>
</feature>
<comment type="caution">
    <text evidence="2">The sequence shown here is derived from an EMBL/GenBank/DDBJ whole genome shotgun (WGS) entry which is preliminary data.</text>
</comment>
<feature type="compositionally biased region" description="Acidic residues" evidence="1">
    <location>
        <begin position="116"/>
        <end position="129"/>
    </location>
</feature>
<name>A0ABD2PY24_9PLAT</name>
<dbReference type="EMBL" id="JBJKFK010001919">
    <property type="protein sequence ID" value="KAL3311998.1"/>
    <property type="molecule type" value="Genomic_DNA"/>
</dbReference>
<evidence type="ECO:0000313" key="2">
    <source>
        <dbReference type="EMBL" id="KAL3311998.1"/>
    </source>
</evidence>
<sequence>MSERKQYQILVQSSAVSEFKLLRKLEKPPMTLLVPESVTCTGDYSINGLLEWLYGEFVSLRMQVLEQKNRSDIGGYHLLISAKENTWVHRRRRRREIERQMRDSGVQGTPERSVEQEEEPQPEPMEEESTPPASPAVASQAGQKRPINQADFNSSEKRPKLHPVTEEQAQEADAWIESHENDQDSALQALAKVAVAPEEASSSAPMEQSRREPILLANVFVERAPNPKEPENGRPHQVDEGHETSTDEESQDGGDSAVDETPVRFVIKVYDLNNNAPNSRDILHQLILYLRNRIV</sequence>